<dbReference type="PANTHER" id="PTHR21666">
    <property type="entry name" value="PEPTIDASE-RELATED"/>
    <property type="match status" value="1"/>
</dbReference>
<sequence>MRTLLALLVALLIAFGLVWFLAGRAAGPAIRLGAPTKVLGQRTPLTLDVYAPGGRVTAIDVGLEQNGQPLPLGSQAQPQALKFATAADRVTVSGEIGRQTAPALKTGAATLVVHATRPVLFGLRQVSSTFRKDLQVRLTPPTVTVLSQFHFINQGGAETVVYQVNPADVDSGVRVGELEYPGLPAAGAGIPNAAPGLRVAFFPFLFNQPPSTPVSMWARDEAGNATRADLDSKVNPKQFRKSTIPLDDVFLQKVVPAILQNTPDLQVKDASDLLASYLVINRDLRHQNNETIRTIGRTKTAREILWRGPFRQMMNSAVEAGFADERTYEYKGKAVDKQVHLGFDLASTQNAPIHAANRGTVVFAGFLGIYGNCVIVDHGMGLQSLYAHLSSIGVQEGQTVEMNAELGRSGQTGLAGGDHLHFTMVLHGEFVTPVDWWSSQWIEDRVMRKLRAAGVPAPTPAATK</sequence>
<dbReference type="STRING" id="1855912.LuPra_05962"/>
<dbReference type="Proteomes" id="UP000076079">
    <property type="component" value="Chromosome"/>
</dbReference>
<dbReference type="Gene3D" id="2.70.70.10">
    <property type="entry name" value="Glucose Permease (Domain IIA)"/>
    <property type="match status" value="1"/>
</dbReference>
<dbReference type="InterPro" id="IPR016047">
    <property type="entry name" value="M23ase_b-sheet_dom"/>
</dbReference>
<dbReference type="PANTHER" id="PTHR21666:SF289">
    <property type="entry name" value="L-ALA--D-GLU ENDOPEPTIDASE"/>
    <property type="match status" value="1"/>
</dbReference>
<name>A0A143PX85_LUTPR</name>
<dbReference type="PATRIC" id="fig|1813736.3.peg.6264"/>
<evidence type="ECO:0000259" key="2">
    <source>
        <dbReference type="Pfam" id="PF01551"/>
    </source>
</evidence>
<dbReference type="AlphaFoldDB" id="A0A143PX85"/>
<keyword evidence="1" id="KW-0732">Signal</keyword>
<dbReference type="EMBL" id="CP015136">
    <property type="protein sequence ID" value="AMY12680.1"/>
    <property type="molecule type" value="Genomic_DNA"/>
</dbReference>
<proteinExistence type="predicted"/>
<dbReference type="SUPFAM" id="SSF51261">
    <property type="entry name" value="Duplicated hybrid motif"/>
    <property type="match status" value="1"/>
</dbReference>
<reference evidence="3 4" key="1">
    <citation type="journal article" date="2016" name="Genome Announc.">
        <title>First Complete Genome Sequence of a Subdivision 6 Acidobacterium Strain.</title>
        <authorList>
            <person name="Huang S."/>
            <person name="Vieira S."/>
            <person name="Bunk B."/>
            <person name="Riedel T."/>
            <person name="Sproer C."/>
            <person name="Overmann J."/>
        </authorList>
    </citation>
    <scope>NUCLEOTIDE SEQUENCE [LARGE SCALE GENOMIC DNA]</scope>
    <source>
        <strain evidence="4">DSM 100886 HEG_-6_39</strain>
    </source>
</reference>
<dbReference type="KEGG" id="abac:LuPra_05962"/>
<dbReference type="RefSeq" id="WP_110174116.1">
    <property type="nucleotide sequence ID" value="NZ_CP015136.1"/>
</dbReference>
<feature type="domain" description="M23ase beta-sheet core" evidence="2">
    <location>
        <begin position="339"/>
        <end position="433"/>
    </location>
</feature>
<dbReference type="Pfam" id="PF01551">
    <property type="entry name" value="Peptidase_M23"/>
    <property type="match status" value="1"/>
</dbReference>
<evidence type="ECO:0000256" key="1">
    <source>
        <dbReference type="ARBA" id="ARBA00022729"/>
    </source>
</evidence>
<evidence type="ECO:0000313" key="3">
    <source>
        <dbReference type="EMBL" id="AMY12680.1"/>
    </source>
</evidence>
<dbReference type="InterPro" id="IPR011055">
    <property type="entry name" value="Dup_hybrid_motif"/>
</dbReference>
<reference evidence="4" key="2">
    <citation type="submission" date="2016-04" db="EMBL/GenBank/DDBJ databases">
        <title>First Complete Genome Sequence of a Subdivision 6 Acidobacterium.</title>
        <authorList>
            <person name="Huang S."/>
            <person name="Vieira S."/>
            <person name="Bunk B."/>
            <person name="Riedel T."/>
            <person name="Sproeer C."/>
            <person name="Overmann J."/>
        </authorList>
    </citation>
    <scope>NUCLEOTIDE SEQUENCE [LARGE SCALE GENOMIC DNA]</scope>
    <source>
        <strain evidence="4">DSM 100886 HEG_-6_39</strain>
    </source>
</reference>
<dbReference type="CDD" id="cd12797">
    <property type="entry name" value="M23_peptidase"/>
    <property type="match status" value="1"/>
</dbReference>
<accession>A0A143PX85</accession>
<protein>
    <submittedName>
        <fullName evidence="3">Stage II sporulation protein Q</fullName>
    </submittedName>
</protein>
<keyword evidence="4" id="KW-1185">Reference proteome</keyword>
<organism evidence="3 4">
    <name type="scientific">Luteitalea pratensis</name>
    <dbReference type="NCBI Taxonomy" id="1855912"/>
    <lineage>
        <taxon>Bacteria</taxon>
        <taxon>Pseudomonadati</taxon>
        <taxon>Acidobacteriota</taxon>
        <taxon>Vicinamibacteria</taxon>
        <taxon>Vicinamibacterales</taxon>
        <taxon>Vicinamibacteraceae</taxon>
        <taxon>Luteitalea</taxon>
    </lineage>
</organism>
<dbReference type="GO" id="GO:0004222">
    <property type="term" value="F:metalloendopeptidase activity"/>
    <property type="evidence" value="ECO:0007669"/>
    <property type="project" value="TreeGrafter"/>
</dbReference>
<gene>
    <name evidence="3" type="primary">spoIIQ_3</name>
    <name evidence="3" type="ORF">LuPra_05962</name>
</gene>
<dbReference type="OrthoDB" id="9805799at2"/>
<evidence type="ECO:0000313" key="4">
    <source>
        <dbReference type="Proteomes" id="UP000076079"/>
    </source>
</evidence>
<dbReference type="InterPro" id="IPR050570">
    <property type="entry name" value="Cell_wall_metabolism_enzyme"/>
</dbReference>